<evidence type="ECO:0008006" key="2">
    <source>
        <dbReference type="Google" id="ProtNLM"/>
    </source>
</evidence>
<dbReference type="EMBL" id="AJWZ01003399">
    <property type="protein sequence ID" value="EKC68348.1"/>
    <property type="molecule type" value="Genomic_DNA"/>
</dbReference>
<feature type="non-terminal residue" evidence="1">
    <location>
        <position position="255"/>
    </location>
</feature>
<name>K1TEX9_9ZZZZ</name>
<sequence length="255" mass="28661">MGYHTAVDTYNTGKIGSITLKEATMNLQKVIVKAVRPKTKLTREGFQTQVQGTILSDAGMVADLLKQVPRVRVDKDGNCSVFGKGTPEIYVNGRKLTDKNELQTISSKDVKNVTVITTPGAQYDAQVNSVIRITTIKKQGYGWSGNFQAKYGFAMKNTWQEQANLNYRVGGLDVFGGLMWSDSYFYDKLGLDEYINGNQHQIYQKSVGRIDARNYGPDANLGFNYEFNENHTIGLKYKFGSGYTKYFTVRQNYSI</sequence>
<evidence type="ECO:0000313" key="1">
    <source>
        <dbReference type="EMBL" id="EKC68348.1"/>
    </source>
</evidence>
<proteinExistence type="predicted"/>
<dbReference type="Gene3D" id="2.170.130.10">
    <property type="entry name" value="TonB-dependent receptor, plug domain"/>
    <property type="match status" value="1"/>
</dbReference>
<reference evidence="1" key="1">
    <citation type="journal article" date="2013" name="Environ. Microbiol.">
        <title>Microbiota from the distal guts of lean and obese adolescents exhibit partial functional redundancy besides clear differences in community structure.</title>
        <authorList>
            <person name="Ferrer M."/>
            <person name="Ruiz A."/>
            <person name="Lanza F."/>
            <person name="Haange S.B."/>
            <person name="Oberbach A."/>
            <person name="Till H."/>
            <person name="Bargiela R."/>
            <person name="Campoy C."/>
            <person name="Segura M.T."/>
            <person name="Richter M."/>
            <person name="von Bergen M."/>
            <person name="Seifert J."/>
            <person name="Suarez A."/>
        </authorList>
    </citation>
    <scope>NUCLEOTIDE SEQUENCE</scope>
</reference>
<dbReference type="AlphaFoldDB" id="K1TEX9"/>
<dbReference type="InterPro" id="IPR037066">
    <property type="entry name" value="Plug_dom_sf"/>
</dbReference>
<organism evidence="1">
    <name type="scientific">human gut metagenome</name>
    <dbReference type="NCBI Taxonomy" id="408170"/>
    <lineage>
        <taxon>unclassified sequences</taxon>
        <taxon>metagenomes</taxon>
        <taxon>organismal metagenomes</taxon>
    </lineage>
</organism>
<dbReference type="SUPFAM" id="SSF56935">
    <property type="entry name" value="Porins"/>
    <property type="match status" value="1"/>
</dbReference>
<protein>
    <recommendedName>
        <fullName evidence="2">TonB-dependent receptor</fullName>
    </recommendedName>
</protein>
<gene>
    <name evidence="1" type="ORF">OBE_04985</name>
</gene>
<accession>K1TEX9</accession>
<comment type="caution">
    <text evidence="1">The sequence shown here is derived from an EMBL/GenBank/DDBJ whole genome shotgun (WGS) entry which is preliminary data.</text>
</comment>